<sequence>MEQVFFSHAHHSDQFIVFLLDYCKPPVLPDVGIIFVLLHPVDESIIAFRLGSAFGPVSHEAKDAFFPDDAVQGGSVFSLKISNDNIT</sequence>
<protein>
    <submittedName>
        <fullName evidence="1">Uncharacterized protein</fullName>
    </submittedName>
</protein>
<dbReference type="EMBL" id="VSSQ01105584">
    <property type="protein sequence ID" value="MPN45579.1"/>
    <property type="molecule type" value="Genomic_DNA"/>
</dbReference>
<accession>A0A645I558</accession>
<organism evidence="1">
    <name type="scientific">bioreactor metagenome</name>
    <dbReference type="NCBI Taxonomy" id="1076179"/>
    <lineage>
        <taxon>unclassified sequences</taxon>
        <taxon>metagenomes</taxon>
        <taxon>ecological metagenomes</taxon>
    </lineage>
</organism>
<comment type="caution">
    <text evidence="1">The sequence shown here is derived from an EMBL/GenBank/DDBJ whole genome shotgun (WGS) entry which is preliminary data.</text>
</comment>
<dbReference type="AlphaFoldDB" id="A0A645I558"/>
<reference evidence="1" key="1">
    <citation type="submission" date="2019-08" db="EMBL/GenBank/DDBJ databases">
        <authorList>
            <person name="Kucharzyk K."/>
            <person name="Murdoch R.W."/>
            <person name="Higgins S."/>
            <person name="Loffler F."/>
        </authorList>
    </citation>
    <scope>NUCLEOTIDE SEQUENCE</scope>
</reference>
<evidence type="ECO:0000313" key="1">
    <source>
        <dbReference type="EMBL" id="MPN45579.1"/>
    </source>
</evidence>
<proteinExistence type="predicted"/>
<name>A0A645I558_9ZZZZ</name>
<gene>
    <name evidence="1" type="ORF">SDC9_193146</name>
</gene>